<dbReference type="AlphaFoldDB" id="A0A508WYP7"/>
<reference evidence="2" key="1">
    <citation type="submission" date="2019-06" db="EMBL/GenBank/DDBJ databases">
        <authorList>
            <person name="Le Quere A."/>
            <person name="Colella S."/>
        </authorList>
    </citation>
    <scope>NUCLEOTIDE SEQUENCE</scope>
    <source>
        <strain evidence="2">EmedicaeMD41</strain>
    </source>
</reference>
<dbReference type="InterPro" id="IPR036913">
    <property type="entry name" value="YegP-like_sf"/>
</dbReference>
<accession>A0A508WYP7</accession>
<evidence type="ECO:0000259" key="1">
    <source>
        <dbReference type="Pfam" id="PF07411"/>
    </source>
</evidence>
<protein>
    <recommendedName>
        <fullName evidence="1">DUF1508 domain-containing protein</fullName>
    </recommendedName>
</protein>
<sequence>MFEILRANVGGYFWRLKGANGETLCHSEVYTSKQSAQAGVDAAKRVAPLAHVYDRT</sequence>
<feature type="domain" description="DUF1508" evidence="1">
    <location>
        <begin position="9"/>
        <end position="54"/>
    </location>
</feature>
<dbReference type="Proteomes" id="UP000507954">
    <property type="component" value="Unassembled WGS sequence"/>
</dbReference>
<gene>
    <name evidence="2" type="ORF">EMEDMD4_370170</name>
</gene>
<dbReference type="EMBL" id="CABFNB010000103">
    <property type="protein sequence ID" value="VTZ62306.1"/>
    <property type="molecule type" value="Genomic_DNA"/>
</dbReference>
<name>A0A508WYP7_9HYPH</name>
<proteinExistence type="predicted"/>
<dbReference type="Gene3D" id="3.30.160.160">
    <property type="entry name" value="YegP-like"/>
    <property type="match status" value="1"/>
</dbReference>
<evidence type="ECO:0000313" key="2">
    <source>
        <dbReference type="EMBL" id="VTZ62306.1"/>
    </source>
</evidence>
<organism evidence="2">
    <name type="scientific">Sinorhizobium medicae</name>
    <dbReference type="NCBI Taxonomy" id="110321"/>
    <lineage>
        <taxon>Bacteria</taxon>
        <taxon>Pseudomonadati</taxon>
        <taxon>Pseudomonadota</taxon>
        <taxon>Alphaproteobacteria</taxon>
        <taxon>Hyphomicrobiales</taxon>
        <taxon>Rhizobiaceae</taxon>
        <taxon>Sinorhizobium/Ensifer group</taxon>
        <taxon>Sinorhizobium</taxon>
    </lineage>
</organism>
<dbReference type="RefSeq" id="WP_180161834.1">
    <property type="nucleotide sequence ID" value="NZ_CABFNB010000103.1"/>
</dbReference>
<dbReference type="SUPFAM" id="SSF160113">
    <property type="entry name" value="YegP-like"/>
    <property type="match status" value="1"/>
</dbReference>
<dbReference type="Pfam" id="PF07411">
    <property type="entry name" value="DUF1508"/>
    <property type="match status" value="1"/>
</dbReference>
<dbReference type="InterPro" id="IPR010879">
    <property type="entry name" value="DUF1508"/>
</dbReference>